<dbReference type="Proteomes" id="UP000030748">
    <property type="component" value="Unassembled WGS sequence"/>
</dbReference>
<sequence>MGKYHDTEHLVGAFGWAGRDTSGVLSPFNFSRRFLRRKSVGRKNWSCGVETGADPERSSSGGARVGRVLKQVTGTPGQSPLDNRRRTGLIEIK</sequence>
<keyword evidence="3" id="KW-1185">Reference proteome</keyword>
<dbReference type="STRING" id="4155.A0A022QIR7"/>
<dbReference type="EMBL" id="KI631361">
    <property type="protein sequence ID" value="EYU28582.1"/>
    <property type="molecule type" value="Genomic_DNA"/>
</dbReference>
<accession>A0A022QIR7</accession>
<reference evidence="2 3" key="1">
    <citation type="journal article" date="2013" name="Proc. Natl. Acad. Sci. U.S.A.">
        <title>Fine-scale variation in meiotic recombination in Mimulus inferred from population shotgun sequencing.</title>
        <authorList>
            <person name="Hellsten U."/>
            <person name="Wright K.M."/>
            <person name="Jenkins J."/>
            <person name="Shu S."/>
            <person name="Yuan Y."/>
            <person name="Wessler S.R."/>
            <person name="Schmutz J."/>
            <person name="Willis J.H."/>
            <person name="Rokhsar D.S."/>
        </authorList>
    </citation>
    <scope>NUCLEOTIDE SEQUENCE [LARGE SCALE GENOMIC DNA]</scope>
    <source>
        <strain evidence="3">cv. DUN x IM62</strain>
    </source>
</reference>
<proteinExistence type="predicted"/>
<feature type="region of interest" description="Disordered" evidence="1">
    <location>
        <begin position="73"/>
        <end position="93"/>
    </location>
</feature>
<protein>
    <submittedName>
        <fullName evidence="2">Uncharacterized protein</fullName>
    </submittedName>
</protein>
<evidence type="ECO:0000256" key="1">
    <source>
        <dbReference type="SAM" id="MobiDB-lite"/>
    </source>
</evidence>
<dbReference type="AlphaFoldDB" id="A0A022QIR7"/>
<name>A0A022QIR7_ERYGU</name>
<evidence type="ECO:0000313" key="3">
    <source>
        <dbReference type="Proteomes" id="UP000030748"/>
    </source>
</evidence>
<gene>
    <name evidence="2" type="ORF">MIMGU_mgv11b016649mg</name>
</gene>
<organism evidence="2 3">
    <name type="scientific">Erythranthe guttata</name>
    <name type="common">Yellow monkey flower</name>
    <name type="synonym">Mimulus guttatus</name>
    <dbReference type="NCBI Taxonomy" id="4155"/>
    <lineage>
        <taxon>Eukaryota</taxon>
        <taxon>Viridiplantae</taxon>
        <taxon>Streptophyta</taxon>
        <taxon>Embryophyta</taxon>
        <taxon>Tracheophyta</taxon>
        <taxon>Spermatophyta</taxon>
        <taxon>Magnoliopsida</taxon>
        <taxon>eudicotyledons</taxon>
        <taxon>Gunneridae</taxon>
        <taxon>Pentapetalae</taxon>
        <taxon>asterids</taxon>
        <taxon>lamiids</taxon>
        <taxon>Lamiales</taxon>
        <taxon>Phrymaceae</taxon>
        <taxon>Erythranthe</taxon>
    </lineage>
</organism>
<evidence type="ECO:0000313" key="2">
    <source>
        <dbReference type="EMBL" id="EYU28582.1"/>
    </source>
</evidence>